<protein>
    <submittedName>
        <fullName evidence="3">Uncharacterized protein</fullName>
    </submittedName>
</protein>
<dbReference type="Gene3D" id="3.40.350.10">
    <property type="entry name" value="Creatinase/prolidase N-terminal domain"/>
    <property type="match status" value="1"/>
</dbReference>
<dbReference type="InterPro" id="IPR029149">
    <property type="entry name" value="Creatin/AminoP/Spt16_N"/>
</dbReference>
<feature type="region of interest" description="Disordered" evidence="1">
    <location>
        <begin position="65"/>
        <end position="126"/>
    </location>
</feature>
<reference evidence="2" key="1">
    <citation type="journal article" date="2025" name="Foods">
        <title>Unveiling the Microbial Signatures of Arabica Coffee Cherries: Insights into Ripeness Specific Diversity, Functional Traits, and Implications for Quality and Safety.</title>
        <authorList>
            <consortium name="RefSeq"/>
            <person name="Tenea G.N."/>
            <person name="Cifuentes V."/>
            <person name="Reyes P."/>
            <person name="Cevallos-Vallejos M."/>
        </authorList>
    </citation>
    <scope>NUCLEOTIDE SEQUENCE [LARGE SCALE GENOMIC DNA]</scope>
</reference>
<feature type="compositionally biased region" description="Polar residues" evidence="1">
    <location>
        <begin position="22"/>
        <end position="33"/>
    </location>
</feature>
<dbReference type="PANTHER" id="PTHR43763:SF12">
    <property type="entry name" value="AMINOPEPTIDASE P1"/>
    <property type="match status" value="1"/>
</dbReference>
<sequence length="239" mass="26050">MAIGSIFPLLSFHSSSPPHPTGPQSSLSVSASQPHGPHPTVRGFAAAATHNLPLRLYLSAARPTPHSHKLCRRRYPQPPSPSLPLSRTARTPQPEASPPLPTARGFAATHSRNNKTQPEASPPLPTVRGFATHAATHNLPKDAAIAFSKKQQKLIQTPRNLVDEVWISRSPLELNPVAVHPPQFSGRSVADKLKDLRENLVQEKVRGILITTLDEVTKEKVMEAIERHILGEAVLMANF</sequence>
<feature type="compositionally biased region" description="Basic residues" evidence="1">
    <location>
        <begin position="65"/>
        <end position="75"/>
    </location>
</feature>
<evidence type="ECO:0000313" key="2">
    <source>
        <dbReference type="Proteomes" id="UP001652660"/>
    </source>
</evidence>
<keyword evidence="2" id="KW-1185">Reference proteome</keyword>
<dbReference type="RefSeq" id="XP_027126065.1">
    <property type="nucleotide sequence ID" value="XM_027270264.1"/>
</dbReference>
<accession>A0A6P6XEC9</accession>
<dbReference type="OrthoDB" id="9995434at2759"/>
<gene>
    <name evidence="3" type="primary">LOC113742430</name>
</gene>
<proteinExistence type="predicted"/>
<dbReference type="GeneID" id="113742430"/>
<feature type="compositionally biased region" description="Polar residues" evidence="1">
    <location>
        <begin position="110"/>
        <end position="119"/>
    </location>
</feature>
<evidence type="ECO:0000313" key="3">
    <source>
        <dbReference type="RefSeq" id="XP_027126065.1"/>
    </source>
</evidence>
<dbReference type="Proteomes" id="UP001652660">
    <property type="component" value="Chromosome 4e"/>
</dbReference>
<reference evidence="3" key="2">
    <citation type="submission" date="2025-08" db="UniProtKB">
        <authorList>
            <consortium name="RefSeq"/>
        </authorList>
    </citation>
    <scope>IDENTIFICATION</scope>
    <source>
        <tissue evidence="3">Leaves</tissue>
    </source>
</reference>
<dbReference type="Pfam" id="PF16189">
    <property type="entry name" value="Creatinase_N_2"/>
    <property type="match status" value="1"/>
</dbReference>
<feature type="region of interest" description="Disordered" evidence="1">
    <location>
        <begin position="12"/>
        <end position="42"/>
    </location>
</feature>
<evidence type="ECO:0000256" key="1">
    <source>
        <dbReference type="SAM" id="MobiDB-lite"/>
    </source>
</evidence>
<organism evidence="2 3">
    <name type="scientific">Coffea arabica</name>
    <name type="common">Arabian coffee</name>
    <dbReference type="NCBI Taxonomy" id="13443"/>
    <lineage>
        <taxon>Eukaryota</taxon>
        <taxon>Viridiplantae</taxon>
        <taxon>Streptophyta</taxon>
        <taxon>Embryophyta</taxon>
        <taxon>Tracheophyta</taxon>
        <taxon>Spermatophyta</taxon>
        <taxon>Magnoliopsida</taxon>
        <taxon>eudicotyledons</taxon>
        <taxon>Gunneridae</taxon>
        <taxon>Pentapetalae</taxon>
        <taxon>asterids</taxon>
        <taxon>lamiids</taxon>
        <taxon>Gentianales</taxon>
        <taxon>Rubiaceae</taxon>
        <taxon>Ixoroideae</taxon>
        <taxon>Gardenieae complex</taxon>
        <taxon>Bertiereae - Coffeeae clade</taxon>
        <taxon>Coffeeae</taxon>
        <taxon>Coffea</taxon>
    </lineage>
</organism>
<dbReference type="PANTHER" id="PTHR43763">
    <property type="entry name" value="XAA-PRO AMINOPEPTIDASE 1"/>
    <property type="match status" value="1"/>
</dbReference>
<name>A0A6P6XEC9_COFAR</name>
<dbReference type="AlphaFoldDB" id="A0A6P6XEC9"/>
<dbReference type="InterPro" id="IPR050422">
    <property type="entry name" value="X-Pro_aminopeptidase_P"/>
</dbReference>